<comment type="pathway">
    <text evidence="1">Cofactor biosynthesis; pyrroloquinoline quinone biosynthesis.</text>
</comment>
<dbReference type="NCBIfam" id="TIGR03859">
    <property type="entry name" value="PQQ_PqqD"/>
    <property type="match status" value="1"/>
</dbReference>
<dbReference type="InterPro" id="IPR008792">
    <property type="entry name" value="PQQD"/>
</dbReference>
<evidence type="ECO:0000256" key="1">
    <source>
        <dbReference type="ARBA" id="ARBA00004886"/>
    </source>
</evidence>
<dbReference type="Pfam" id="PF05402">
    <property type="entry name" value="PqqD"/>
    <property type="match status" value="1"/>
</dbReference>
<evidence type="ECO:0000313" key="4">
    <source>
        <dbReference type="EMBL" id="PMR68888.1"/>
    </source>
</evidence>
<dbReference type="EMBL" id="PNRE01000059">
    <property type="protein sequence ID" value="PMR68888.1"/>
    <property type="molecule type" value="Genomic_DNA"/>
</dbReference>
<proteinExistence type="predicted"/>
<dbReference type="Gene3D" id="1.10.10.1150">
    <property type="entry name" value="Coenzyme PQQ synthesis protein D (PqqD)"/>
    <property type="match status" value="1"/>
</dbReference>
<keyword evidence="3" id="KW-0884">PQQ biosynthesis</keyword>
<accession>A0A2N7TL78</accession>
<dbReference type="UniPathway" id="UPA00539"/>
<evidence type="ECO:0000313" key="5">
    <source>
        <dbReference type="Proteomes" id="UP000235346"/>
    </source>
</evidence>
<protein>
    <submittedName>
        <fullName evidence="4">Pyrroloquinoline quinone biosynthesis peptide chaperone PqqD</fullName>
    </submittedName>
</protein>
<organism evidence="4 5">
    <name type="scientific">Halomonas heilongjiangensis</name>
    <dbReference type="NCBI Taxonomy" id="1387883"/>
    <lineage>
        <taxon>Bacteria</taxon>
        <taxon>Pseudomonadati</taxon>
        <taxon>Pseudomonadota</taxon>
        <taxon>Gammaproteobacteria</taxon>
        <taxon>Oceanospirillales</taxon>
        <taxon>Halomonadaceae</taxon>
        <taxon>Halomonas</taxon>
    </lineage>
</organism>
<dbReference type="InterPro" id="IPR041881">
    <property type="entry name" value="PqqD_sf"/>
</dbReference>
<dbReference type="GO" id="GO:0048038">
    <property type="term" value="F:quinone binding"/>
    <property type="evidence" value="ECO:0007669"/>
    <property type="project" value="InterPro"/>
</dbReference>
<comment type="subunit">
    <text evidence="2">Monomer. Interacts with PqqE.</text>
</comment>
<dbReference type="Proteomes" id="UP000235346">
    <property type="component" value="Unassembled WGS sequence"/>
</dbReference>
<dbReference type="RefSeq" id="WP_102628409.1">
    <property type="nucleotide sequence ID" value="NZ_PDOH01000001.1"/>
</dbReference>
<sequence length="97" mass="10865">MTTHHRVRLSDSYVISPTFLFRWEASQDAHVLLYPEGIVKLNDTGGTILKHCNGESTVAELIDELNALYRADRDAIAEGVIKFLEVSHAKGWIRVAS</sequence>
<reference evidence="4 5" key="1">
    <citation type="submission" date="2018-01" db="EMBL/GenBank/DDBJ databases">
        <title>Halomonas endophytica sp. nov., isolated from storage liquid in the stems of Populus euphratica.</title>
        <authorList>
            <person name="Chen C."/>
        </authorList>
    </citation>
    <scope>NUCLEOTIDE SEQUENCE [LARGE SCALE GENOMIC DNA]</scope>
    <source>
        <strain evidence="4 5">DSM 26881</strain>
    </source>
</reference>
<evidence type="ECO:0000256" key="3">
    <source>
        <dbReference type="ARBA" id="ARBA00022905"/>
    </source>
</evidence>
<evidence type="ECO:0000256" key="2">
    <source>
        <dbReference type="ARBA" id="ARBA00011741"/>
    </source>
</evidence>
<name>A0A2N7TL78_9GAMM</name>
<gene>
    <name evidence="4" type="primary">pqqD</name>
    <name evidence="4" type="ORF">C1H66_13170</name>
</gene>
<dbReference type="InterPro" id="IPR022479">
    <property type="entry name" value="PqqD_bac"/>
</dbReference>
<keyword evidence="5" id="KW-1185">Reference proteome</keyword>
<dbReference type="GO" id="GO:0018189">
    <property type="term" value="P:pyrroloquinoline quinone biosynthetic process"/>
    <property type="evidence" value="ECO:0007669"/>
    <property type="project" value="UniProtKB-UniPathway"/>
</dbReference>
<dbReference type="OrthoDB" id="7356791at2"/>
<dbReference type="AlphaFoldDB" id="A0A2N7TL78"/>
<comment type="caution">
    <text evidence="4">The sequence shown here is derived from an EMBL/GenBank/DDBJ whole genome shotgun (WGS) entry which is preliminary data.</text>
</comment>